<dbReference type="InterPro" id="IPR027408">
    <property type="entry name" value="PNPase/RNase_PH_dom_sf"/>
</dbReference>
<gene>
    <name evidence="9" type="primary">SKI6</name>
    <name evidence="9" type="ORF">TWF696_009537</name>
</gene>
<proteinExistence type="inferred from homology"/>
<reference evidence="9 10" key="1">
    <citation type="submission" date="2019-10" db="EMBL/GenBank/DDBJ databases">
        <authorList>
            <person name="Palmer J.M."/>
        </authorList>
    </citation>
    <scope>NUCLEOTIDE SEQUENCE [LARGE SCALE GENOMIC DNA]</scope>
    <source>
        <strain evidence="9 10">TWF696</strain>
    </source>
</reference>
<accession>A0AAV9UFB6</accession>
<dbReference type="PANTHER" id="PTHR11953">
    <property type="entry name" value="EXOSOME COMPLEX COMPONENT"/>
    <property type="match status" value="1"/>
</dbReference>
<evidence type="ECO:0000256" key="2">
    <source>
        <dbReference type="ARBA" id="ARBA00004604"/>
    </source>
</evidence>
<dbReference type="Proteomes" id="UP001375240">
    <property type="component" value="Unassembled WGS sequence"/>
</dbReference>
<dbReference type="GO" id="GO:0003723">
    <property type="term" value="F:RNA binding"/>
    <property type="evidence" value="ECO:0007669"/>
    <property type="project" value="TreeGrafter"/>
</dbReference>
<evidence type="ECO:0000256" key="4">
    <source>
        <dbReference type="ARBA" id="ARBA00022490"/>
    </source>
</evidence>
<dbReference type="InterPro" id="IPR001247">
    <property type="entry name" value="ExoRNase_PH_dom1"/>
</dbReference>
<evidence type="ECO:0000256" key="5">
    <source>
        <dbReference type="ARBA" id="ARBA00022835"/>
    </source>
</evidence>
<protein>
    <recommendedName>
        <fullName evidence="7">Ribosomal RNA-processing protein 41</fullName>
    </recommendedName>
</protein>
<evidence type="ECO:0000256" key="1">
    <source>
        <dbReference type="ARBA" id="ARBA00004496"/>
    </source>
</evidence>
<name>A0AAV9UFB6_9PEZI</name>
<dbReference type="InterPro" id="IPR050080">
    <property type="entry name" value="RNase_PH"/>
</dbReference>
<evidence type="ECO:0000256" key="6">
    <source>
        <dbReference type="ARBA" id="ARBA00063066"/>
    </source>
</evidence>
<dbReference type="AlphaFoldDB" id="A0AAV9UFB6"/>
<dbReference type="SUPFAM" id="SSF54211">
    <property type="entry name" value="Ribosomal protein S5 domain 2-like"/>
    <property type="match status" value="1"/>
</dbReference>
<dbReference type="PANTHER" id="PTHR11953:SF0">
    <property type="entry name" value="EXOSOME COMPLEX COMPONENT RRP41"/>
    <property type="match status" value="1"/>
</dbReference>
<evidence type="ECO:0000256" key="3">
    <source>
        <dbReference type="ARBA" id="ARBA00006678"/>
    </source>
</evidence>
<dbReference type="InterPro" id="IPR036345">
    <property type="entry name" value="ExoRNase_PH_dom2_sf"/>
</dbReference>
<dbReference type="GO" id="GO:0005730">
    <property type="term" value="C:nucleolus"/>
    <property type="evidence" value="ECO:0007669"/>
    <property type="project" value="UniProtKB-SubCell"/>
</dbReference>
<dbReference type="FunFam" id="3.30.230.70:FF:000004">
    <property type="entry name" value="Exosome complex component Rrp41"/>
    <property type="match status" value="1"/>
</dbReference>
<keyword evidence="5" id="KW-0271">Exosome</keyword>
<dbReference type="GO" id="GO:0071051">
    <property type="term" value="P:poly(A)-dependent snoRNA 3'-end processing"/>
    <property type="evidence" value="ECO:0007669"/>
    <property type="project" value="TreeGrafter"/>
</dbReference>
<evidence type="ECO:0000313" key="9">
    <source>
        <dbReference type="EMBL" id="KAK6338725.1"/>
    </source>
</evidence>
<organism evidence="9 10">
    <name type="scientific">Orbilia brochopaga</name>
    <dbReference type="NCBI Taxonomy" id="3140254"/>
    <lineage>
        <taxon>Eukaryota</taxon>
        <taxon>Fungi</taxon>
        <taxon>Dikarya</taxon>
        <taxon>Ascomycota</taxon>
        <taxon>Pezizomycotina</taxon>
        <taxon>Orbiliomycetes</taxon>
        <taxon>Orbiliales</taxon>
        <taxon>Orbiliaceae</taxon>
        <taxon>Orbilia</taxon>
    </lineage>
</organism>
<dbReference type="GO" id="GO:0000176">
    <property type="term" value="C:nuclear exosome (RNase complex)"/>
    <property type="evidence" value="ECO:0007669"/>
    <property type="project" value="TreeGrafter"/>
</dbReference>
<dbReference type="GO" id="GO:0016075">
    <property type="term" value="P:rRNA catabolic process"/>
    <property type="evidence" value="ECO:0007669"/>
    <property type="project" value="TreeGrafter"/>
</dbReference>
<evidence type="ECO:0000256" key="7">
    <source>
        <dbReference type="ARBA" id="ARBA00077929"/>
    </source>
</evidence>
<feature type="domain" description="Exoribonuclease phosphorolytic" evidence="8">
    <location>
        <begin position="13"/>
        <end position="144"/>
    </location>
</feature>
<dbReference type="GO" id="GO:0000177">
    <property type="term" value="C:cytoplasmic exosome (RNase complex)"/>
    <property type="evidence" value="ECO:0007669"/>
    <property type="project" value="TreeGrafter"/>
</dbReference>
<sequence>MEGLRNDGRRWNELRRIHCQLSTSGSSADGSAYVEQGFTKVLCTVTGPAEPGSRQRGRSDGATVVCEVYFAAFSGTDRIKRGRNDKKVQELQTAVQKTFASVILTHLLARSEIAISLHVLSQDGGTLAACINATTLALIDAGIPMADYVCACTAGQPAIGLGGGSGGGDDDEPDPYLDVNYLEESDIPSLTVATVGGGEKVAVVSMESRVRIERLEAMLAVGISGCARVREIMDKEVRRYGKEKLDGTGE</sequence>
<evidence type="ECO:0000259" key="8">
    <source>
        <dbReference type="Pfam" id="PF01138"/>
    </source>
</evidence>
<dbReference type="Gene3D" id="3.30.230.70">
    <property type="entry name" value="GHMP Kinase, N-terminal domain"/>
    <property type="match status" value="1"/>
</dbReference>
<dbReference type="SUPFAM" id="SSF55666">
    <property type="entry name" value="Ribonuclease PH domain 2-like"/>
    <property type="match status" value="1"/>
</dbReference>
<dbReference type="EMBL" id="JAVHNQ010000009">
    <property type="protein sequence ID" value="KAK6338725.1"/>
    <property type="molecule type" value="Genomic_DNA"/>
</dbReference>
<dbReference type="CDD" id="cd11370">
    <property type="entry name" value="RNase_PH_RRP41"/>
    <property type="match status" value="1"/>
</dbReference>
<keyword evidence="10" id="KW-1185">Reference proteome</keyword>
<dbReference type="InterPro" id="IPR020568">
    <property type="entry name" value="Ribosomal_Su5_D2-typ_SF"/>
</dbReference>
<comment type="similarity">
    <text evidence="3">Belongs to the RNase PH family.</text>
</comment>
<dbReference type="Pfam" id="PF01138">
    <property type="entry name" value="RNase_PH"/>
    <property type="match status" value="1"/>
</dbReference>
<keyword evidence="4" id="KW-0963">Cytoplasm</keyword>
<dbReference type="GO" id="GO:0071028">
    <property type="term" value="P:nuclear mRNA surveillance"/>
    <property type="evidence" value="ECO:0007669"/>
    <property type="project" value="TreeGrafter"/>
</dbReference>
<comment type="subunit">
    <text evidence="6">Component of the RNA exosome complex. Specifically part of the catalytically inactive RNA exosome core complex (Exo-9) which may associate with the catalytic subunits RRP6 and DIS3 in cytoplasmic- and nuclear-specific RNA exosome complex forms. Exo-9 is formed by a hexameric base ring of RNase PH domain-containing subunits and a cap ring consisting of CSL4, RRP4 and RRP40.</text>
</comment>
<dbReference type="GO" id="GO:0034475">
    <property type="term" value="P:U4 snRNA 3'-end processing"/>
    <property type="evidence" value="ECO:0007669"/>
    <property type="project" value="TreeGrafter"/>
</dbReference>
<evidence type="ECO:0000313" key="10">
    <source>
        <dbReference type="Proteomes" id="UP001375240"/>
    </source>
</evidence>
<comment type="caution">
    <text evidence="9">The sequence shown here is derived from an EMBL/GenBank/DDBJ whole genome shotgun (WGS) entry which is preliminary data.</text>
</comment>
<comment type="subcellular location">
    <subcellularLocation>
        <location evidence="1">Cytoplasm</location>
    </subcellularLocation>
    <subcellularLocation>
        <location evidence="2">Nucleus</location>
        <location evidence="2">Nucleolus</location>
    </subcellularLocation>
</comment>